<accession>T1I701</accession>
<dbReference type="FunCoup" id="T1I701">
    <property type="interactions" value="748"/>
</dbReference>
<evidence type="ECO:0000313" key="4">
    <source>
        <dbReference type="Proteomes" id="UP000015103"/>
    </source>
</evidence>
<evidence type="ECO:0000256" key="1">
    <source>
        <dbReference type="ARBA" id="ARBA00009502"/>
    </source>
</evidence>
<evidence type="ECO:0000313" key="3">
    <source>
        <dbReference type="EnsemblMetazoa" id="RPRC012073-PA"/>
    </source>
</evidence>
<dbReference type="SUPFAM" id="SSF48690">
    <property type="entry name" value="Epsilon subunit of mitochondrial F1F0-ATP synthase"/>
    <property type="match status" value="1"/>
</dbReference>
<dbReference type="GO" id="GO:0045259">
    <property type="term" value="C:proton-transporting ATP synthase complex"/>
    <property type="evidence" value="ECO:0007669"/>
    <property type="project" value="InterPro"/>
</dbReference>
<dbReference type="CDD" id="cd12153">
    <property type="entry name" value="F1-ATPase_epsilon"/>
    <property type="match status" value="1"/>
</dbReference>
<dbReference type="GO" id="GO:0005743">
    <property type="term" value="C:mitochondrial inner membrane"/>
    <property type="evidence" value="ECO:0007669"/>
    <property type="project" value="InterPro"/>
</dbReference>
<name>T1I701_RHOPR</name>
<protein>
    <submittedName>
        <fullName evidence="3">Uncharacterized protein</fullName>
    </submittedName>
</protein>
<reference evidence="3" key="1">
    <citation type="submission" date="2015-05" db="UniProtKB">
        <authorList>
            <consortium name="EnsemblMetazoa"/>
        </authorList>
    </citation>
    <scope>IDENTIFICATION</scope>
</reference>
<dbReference type="InParanoid" id="T1I701"/>
<feature type="region of interest" description="Disordered" evidence="2">
    <location>
        <begin position="46"/>
        <end position="67"/>
    </location>
</feature>
<dbReference type="STRING" id="13249.T1I701"/>
<comment type="similarity">
    <text evidence="1">Belongs to the eukaryotic ATPase epsilon family.</text>
</comment>
<dbReference type="FunFam" id="1.10.1620.20:FF:000005">
    <property type="entry name" value="Uncharacterized protein, isoform A"/>
    <property type="match status" value="1"/>
</dbReference>
<dbReference type="HOGENOM" id="CLU_187039_3_1_1"/>
<dbReference type="GeneID" id="141449899"/>
<dbReference type="PANTHER" id="PTHR12448:SF0">
    <property type="entry name" value="ATP SYNTHASE SUBUNIT EPSILON, MITOCHONDRIAL"/>
    <property type="match status" value="1"/>
</dbReference>
<dbReference type="Pfam" id="PF04627">
    <property type="entry name" value="ATP-synt_Eps"/>
    <property type="match status" value="1"/>
</dbReference>
<dbReference type="InterPro" id="IPR036742">
    <property type="entry name" value="ATP_synth_F1_esu_sf_mt"/>
</dbReference>
<organism evidence="3 4">
    <name type="scientific">Rhodnius prolixus</name>
    <name type="common">Triatomid bug</name>
    <dbReference type="NCBI Taxonomy" id="13249"/>
    <lineage>
        <taxon>Eukaryota</taxon>
        <taxon>Metazoa</taxon>
        <taxon>Ecdysozoa</taxon>
        <taxon>Arthropoda</taxon>
        <taxon>Hexapoda</taxon>
        <taxon>Insecta</taxon>
        <taxon>Pterygota</taxon>
        <taxon>Neoptera</taxon>
        <taxon>Paraneoptera</taxon>
        <taxon>Hemiptera</taxon>
        <taxon>Heteroptera</taxon>
        <taxon>Panheteroptera</taxon>
        <taxon>Cimicomorpha</taxon>
        <taxon>Reduviidae</taxon>
        <taxon>Triatominae</taxon>
        <taxon>Rhodnius</taxon>
    </lineage>
</organism>
<dbReference type="RefSeq" id="XP_073975936.1">
    <property type="nucleotide sequence ID" value="XM_074119835.1"/>
</dbReference>
<dbReference type="GO" id="GO:0046933">
    <property type="term" value="F:proton-transporting ATP synthase activity, rotational mechanism"/>
    <property type="evidence" value="ECO:0007669"/>
    <property type="project" value="InterPro"/>
</dbReference>
<dbReference type="VEuPathDB" id="VectorBase:RPRC012073"/>
<dbReference type="GO" id="GO:0042776">
    <property type="term" value="P:proton motive force-driven mitochondrial ATP synthesis"/>
    <property type="evidence" value="ECO:0007669"/>
    <property type="project" value="TreeGrafter"/>
</dbReference>
<sequence length="67" mass="7558">MSSWRAVGLNYIRYSNIAARVVRQALKPNLKAEAIKREESHVKFTPWKDGKPIKTDSDALKKASSSI</sequence>
<keyword evidence="4" id="KW-1185">Reference proteome</keyword>
<dbReference type="Proteomes" id="UP000015103">
    <property type="component" value="Unassembled WGS sequence"/>
</dbReference>
<dbReference type="EnsemblMetazoa" id="RPRC012073-RA">
    <property type="protein sequence ID" value="RPRC012073-PA"/>
    <property type="gene ID" value="RPRC012073"/>
</dbReference>
<feature type="compositionally biased region" description="Basic and acidic residues" evidence="2">
    <location>
        <begin position="46"/>
        <end position="61"/>
    </location>
</feature>
<evidence type="ECO:0000256" key="2">
    <source>
        <dbReference type="SAM" id="MobiDB-lite"/>
    </source>
</evidence>
<dbReference type="AlphaFoldDB" id="T1I701"/>
<dbReference type="Gene3D" id="1.10.1620.20">
    <property type="entry name" value="ATP synthase, F1 complex, epsilon subunit superfamily, mitochondrial"/>
    <property type="match status" value="1"/>
</dbReference>
<dbReference type="EMBL" id="ACPB03000766">
    <property type="status" value="NOT_ANNOTATED_CDS"/>
    <property type="molecule type" value="Genomic_DNA"/>
</dbReference>
<proteinExistence type="inferred from homology"/>
<dbReference type="eggNOG" id="KOG3495">
    <property type="taxonomic scope" value="Eukaryota"/>
</dbReference>
<dbReference type="InterPro" id="IPR006721">
    <property type="entry name" value="ATP_synth_F1_esu_mt"/>
</dbReference>
<dbReference type="OMA" id="IKFTQWK"/>
<dbReference type="PANTHER" id="PTHR12448">
    <property type="entry name" value="ATP SYNTHASE EPSILON CHAIN, MITOCHONDRIAL"/>
    <property type="match status" value="1"/>
</dbReference>